<dbReference type="PATRIC" id="fig|45056.6.peg.128"/>
<dbReference type="PANTHER" id="PTHR11735">
    <property type="entry name" value="TRNA N6-ADENOSINE THREONYLCARBAMOYLTRANSFERASE"/>
    <property type="match status" value="1"/>
</dbReference>
<dbReference type="Proteomes" id="UP000281170">
    <property type="component" value="Plasmid 9"/>
</dbReference>
<dbReference type="GO" id="GO:0005829">
    <property type="term" value="C:cytosol"/>
    <property type="evidence" value="ECO:0007669"/>
    <property type="project" value="TreeGrafter"/>
</dbReference>
<dbReference type="AlphaFoldDB" id="A0A0W0R363"/>
<evidence type="ECO:0000313" key="7">
    <source>
        <dbReference type="Proteomes" id="UP000054859"/>
    </source>
</evidence>
<dbReference type="PANTHER" id="PTHR11735:SF11">
    <property type="entry name" value="TRNA THREONYLCARBAMOYLADENOSINE BIOSYNTHESIS PROTEIN TSAB"/>
    <property type="match status" value="1"/>
</dbReference>
<evidence type="ECO:0000256" key="1">
    <source>
        <dbReference type="ARBA" id="ARBA00010493"/>
    </source>
</evidence>
<comment type="similarity">
    <text evidence="1">Belongs to the KAE1 / TsaD family. TsaB subfamily.</text>
</comment>
<organism evidence="5 7">
    <name type="scientific">Legionella adelaidensis</name>
    <dbReference type="NCBI Taxonomy" id="45056"/>
    <lineage>
        <taxon>Bacteria</taxon>
        <taxon>Pseudomonadati</taxon>
        <taxon>Pseudomonadota</taxon>
        <taxon>Gammaproteobacteria</taxon>
        <taxon>Legionellales</taxon>
        <taxon>Legionellaceae</taxon>
        <taxon>Legionella</taxon>
    </lineage>
</organism>
<dbReference type="GO" id="GO:0002949">
    <property type="term" value="P:tRNA threonylcarbamoyladenosine modification"/>
    <property type="evidence" value="ECO:0007669"/>
    <property type="project" value="InterPro"/>
</dbReference>
<dbReference type="GO" id="GO:0008233">
    <property type="term" value="F:peptidase activity"/>
    <property type="evidence" value="ECO:0007669"/>
    <property type="project" value="UniProtKB-KW"/>
</dbReference>
<dbReference type="EMBL" id="LNKA01000001">
    <property type="protein sequence ID" value="KTC65466.1"/>
    <property type="molecule type" value="Genomic_DNA"/>
</dbReference>
<reference evidence="6 8" key="2">
    <citation type="submission" date="2018-12" db="EMBL/GenBank/DDBJ databases">
        <authorList>
            <consortium name="Pathogen Informatics"/>
        </authorList>
    </citation>
    <scope>NUCLEOTIDE SEQUENCE [LARGE SCALE GENOMIC DNA]</scope>
    <source>
        <strain evidence="6 8">NCTC12735</strain>
        <plasmid evidence="8">9</plasmid>
    </source>
</reference>
<protein>
    <recommendedName>
        <fullName evidence="2">tRNA threonylcarbamoyladenosine biosynthesis protein TsaB</fullName>
    </recommendedName>
    <alternativeName>
        <fullName evidence="3">t(6)A37 threonylcarbamoyladenosine biosynthesis protein TsaB</fullName>
    </alternativeName>
</protein>
<sequence>MKLLALDTSTDRASIALSYHNQIETREHHDIRQHAQFLLPMVEELLSSCDLSIKQLDGVVFGRGPGSFTGLRIGCSVAKALAYAADLPLYPVSTLNAIAQKIWEKGLTNVLAVIDARMHELYWAEIIPGKPFQEYVSAAEKIQLSTNEKYILAGVGYEVYESALSLSIKQQIMKKETTYPEAASMLQLVLNNKIAAVDADEALPVYIRDDVTQK</sequence>
<evidence type="ECO:0000313" key="8">
    <source>
        <dbReference type="Proteomes" id="UP000281170"/>
    </source>
</evidence>
<dbReference type="RefSeq" id="WP_065310915.1">
    <property type="nucleotide sequence ID" value="NZ_CAAAHS010000003.1"/>
</dbReference>
<feature type="domain" description="Gcp-like" evidence="4">
    <location>
        <begin position="32"/>
        <end position="136"/>
    </location>
</feature>
<dbReference type="Gene3D" id="3.30.420.40">
    <property type="match status" value="2"/>
</dbReference>
<dbReference type="InterPro" id="IPR022496">
    <property type="entry name" value="T6A_TsaB"/>
</dbReference>
<evidence type="ECO:0000313" key="6">
    <source>
        <dbReference type="EMBL" id="VEH84713.1"/>
    </source>
</evidence>
<gene>
    <name evidence="5" type="ORF">Lade_0124</name>
    <name evidence="6" type="ORF">NCTC12735_00323</name>
</gene>
<dbReference type="OrthoDB" id="9809995at2"/>
<name>A0A0W0R363_9GAMM</name>
<dbReference type="Pfam" id="PF00814">
    <property type="entry name" value="TsaD"/>
    <property type="match status" value="1"/>
</dbReference>
<keyword evidence="6" id="KW-0645">Protease</keyword>
<dbReference type="SUPFAM" id="SSF53067">
    <property type="entry name" value="Actin-like ATPase domain"/>
    <property type="match status" value="2"/>
</dbReference>
<dbReference type="EMBL" id="LR134418">
    <property type="protein sequence ID" value="VEH84713.1"/>
    <property type="molecule type" value="Genomic_DNA"/>
</dbReference>
<reference evidence="5 7" key="1">
    <citation type="submission" date="2015-11" db="EMBL/GenBank/DDBJ databases">
        <title>Identification of large and diverse effector repertoires of 38 Legionella species.</title>
        <authorList>
            <person name="Burstein D."/>
            <person name="Amaro F."/>
            <person name="Zusman T."/>
            <person name="Lifshitz Z."/>
            <person name="Cohen O."/>
            <person name="Gilbert J.A."/>
            <person name="Pupko T."/>
            <person name="Shuman H.A."/>
            <person name="Segal G."/>
        </authorList>
    </citation>
    <scope>NUCLEOTIDE SEQUENCE [LARGE SCALE GENOMIC DNA]</scope>
    <source>
        <strain evidence="5 7">1762-AUS-E</strain>
    </source>
</reference>
<keyword evidence="7" id="KW-1185">Reference proteome</keyword>
<evidence type="ECO:0000259" key="4">
    <source>
        <dbReference type="Pfam" id="PF00814"/>
    </source>
</evidence>
<dbReference type="Proteomes" id="UP000054859">
    <property type="component" value="Unassembled WGS sequence"/>
</dbReference>
<dbReference type="CDD" id="cd24032">
    <property type="entry name" value="ASKHA_NBD_TsaB"/>
    <property type="match status" value="1"/>
</dbReference>
<dbReference type="STRING" id="45056.Lade_0124"/>
<dbReference type="GO" id="GO:0006508">
    <property type="term" value="P:proteolysis"/>
    <property type="evidence" value="ECO:0007669"/>
    <property type="project" value="UniProtKB-KW"/>
</dbReference>
<geneLocation type="plasmid" evidence="6 8">
    <name>9</name>
</geneLocation>
<proteinExistence type="inferred from homology"/>
<evidence type="ECO:0000256" key="3">
    <source>
        <dbReference type="ARBA" id="ARBA00032446"/>
    </source>
</evidence>
<dbReference type="NCBIfam" id="TIGR03725">
    <property type="entry name" value="T6A_YeaZ"/>
    <property type="match status" value="1"/>
</dbReference>
<dbReference type="InterPro" id="IPR043129">
    <property type="entry name" value="ATPase_NBD"/>
</dbReference>
<dbReference type="InterPro" id="IPR000905">
    <property type="entry name" value="Gcp-like_dom"/>
</dbReference>
<keyword evidence="6" id="KW-0378">Hydrolase</keyword>
<dbReference type="KEGG" id="ladl:NCTC12735_00323"/>
<keyword evidence="6" id="KW-0614">Plasmid</keyword>
<evidence type="ECO:0000313" key="5">
    <source>
        <dbReference type="EMBL" id="KTC65466.1"/>
    </source>
</evidence>
<accession>A0A0W0R363</accession>
<evidence type="ECO:0000256" key="2">
    <source>
        <dbReference type="ARBA" id="ARBA00019012"/>
    </source>
</evidence>